<dbReference type="AlphaFoldDB" id="A0A1W6YVF1"/>
<sequence>MSAAGRCPRWLSSRRAIRVLVWAVSLLIAATAVNVVGIRIAGSIEGWQRWMAAQSGAFLVWRLLLYAITAWGWLWMRRRLRTREPERAAGQRLLRAEVASIVAVIALEASLLMQAR</sequence>
<keyword evidence="1" id="KW-0812">Transmembrane</keyword>
<evidence type="ECO:0000313" key="3">
    <source>
        <dbReference type="Proteomes" id="UP000194139"/>
    </source>
</evidence>
<dbReference type="RefSeq" id="WP_086071292.1">
    <property type="nucleotide sequence ID" value="NZ_CP021109.1"/>
</dbReference>
<evidence type="ECO:0000313" key="2">
    <source>
        <dbReference type="EMBL" id="ARP85046.1"/>
    </source>
</evidence>
<evidence type="ECO:0000256" key="1">
    <source>
        <dbReference type="SAM" id="Phobius"/>
    </source>
</evidence>
<organism evidence="2 3">
    <name type="scientific">Bordetella genomosp. 9</name>
    <dbReference type="NCBI Taxonomy" id="1416803"/>
    <lineage>
        <taxon>Bacteria</taxon>
        <taxon>Pseudomonadati</taxon>
        <taxon>Pseudomonadota</taxon>
        <taxon>Betaproteobacteria</taxon>
        <taxon>Burkholderiales</taxon>
        <taxon>Alcaligenaceae</taxon>
        <taxon>Bordetella</taxon>
    </lineage>
</organism>
<dbReference type="Proteomes" id="UP000194139">
    <property type="component" value="Chromosome"/>
</dbReference>
<dbReference type="EMBL" id="CP021109">
    <property type="protein sequence ID" value="ARP85046.1"/>
    <property type="molecule type" value="Genomic_DNA"/>
</dbReference>
<keyword evidence="1" id="KW-0472">Membrane</keyword>
<accession>A0A1W6YVF1</accession>
<keyword evidence="1" id="KW-1133">Transmembrane helix</keyword>
<feature type="transmembrane region" description="Helical" evidence="1">
    <location>
        <begin position="53"/>
        <end position="75"/>
    </location>
</feature>
<protein>
    <submittedName>
        <fullName evidence="2">Uncharacterized protein</fullName>
    </submittedName>
</protein>
<name>A0A1W6YVF1_9BORD</name>
<proteinExistence type="predicted"/>
<gene>
    <name evidence="2" type="ORF">CAL13_01530</name>
</gene>
<reference evidence="2 3" key="1">
    <citation type="submission" date="2017-05" db="EMBL/GenBank/DDBJ databases">
        <title>Complete and WGS of Bordetella genogroups.</title>
        <authorList>
            <person name="Spilker T."/>
            <person name="LiPuma J."/>
        </authorList>
    </citation>
    <scope>NUCLEOTIDE SEQUENCE [LARGE SCALE GENOMIC DNA]</scope>
    <source>
        <strain evidence="2 3">AU17164</strain>
    </source>
</reference>
<keyword evidence="3" id="KW-1185">Reference proteome</keyword>
<feature type="transmembrane region" description="Helical" evidence="1">
    <location>
        <begin position="20"/>
        <end position="41"/>
    </location>
</feature>